<name>A0A7J7MZL2_9MAGN</name>
<keyword evidence="14" id="KW-1185">Reference proteome</keyword>
<comment type="similarity">
    <text evidence="3">Belongs to the zinc-containing alcohol dehydrogenase family.</text>
</comment>
<proteinExistence type="inferred from homology"/>
<keyword evidence="7" id="KW-0479">Metal-binding</keyword>
<accession>A0A7J7MZL2</accession>
<evidence type="ECO:0000313" key="13">
    <source>
        <dbReference type="EMBL" id="KAF6160371.1"/>
    </source>
</evidence>
<evidence type="ECO:0000256" key="6">
    <source>
        <dbReference type="ARBA" id="ARBA00022490"/>
    </source>
</evidence>
<comment type="caution">
    <text evidence="13">The sequence shown here is derived from an EMBL/GenBank/DDBJ whole genome shotgun (WGS) entry which is preliminary data.</text>
</comment>
<evidence type="ECO:0000256" key="7">
    <source>
        <dbReference type="ARBA" id="ARBA00022723"/>
    </source>
</evidence>
<dbReference type="EC" id="1.1.1.1" evidence="5"/>
<keyword evidence="6" id="KW-0963">Cytoplasm</keyword>
<dbReference type="PANTHER" id="PTHR43880">
    <property type="entry name" value="ALCOHOL DEHYDROGENASE"/>
    <property type="match status" value="1"/>
</dbReference>
<dbReference type="EMBL" id="JACGCM010001165">
    <property type="protein sequence ID" value="KAF6160371.1"/>
    <property type="molecule type" value="Genomic_DNA"/>
</dbReference>
<dbReference type="PANTHER" id="PTHR43880:SF9">
    <property type="entry name" value="ALCOHOL DEHYDROGENASE 1"/>
    <property type="match status" value="1"/>
</dbReference>
<comment type="catalytic activity">
    <reaction evidence="11">
        <text>a secondary alcohol + NAD(+) = a ketone + NADH + H(+)</text>
        <dbReference type="Rhea" id="RHEA:10740"/>
        <dbReference type="ChEBI" id="CHEBI:15378"/>
        <dbReference type="ChEBI" id="CHEBI:17087"/>
        <dbReference type="ChEBI" id="CHEBI:35681"/>
        <dbReference type="ChEBI" id="CHEBI:57540"/>
        <dbReference type="ChEBI" id="CHEBI:57945"/>
        <dbReference type="EC" id="1.1.1.1"/>
    </reaction>
</comment>
<dbReference type="GO" id="GO:0051903">
    <property type="term" value="F:S-(hydroxymethyl)glutathione dehydrogenase [NAD(P)+] activity"/>
    <property type="evidence" value="ECO:0007669"/>
    <property type="project" value="TreeGrafter"/>
</dbReference>
<evidence type="ECO:0000256" key="3">
    <source>
        <dbReference type="ARBA" id="ARBA00008072"/>
    </source>
</evidence>
<comment type="catalytic activity">
    <reaction evidence="12">
        <text>a primary alcohol + NAD(+) = an aldehyde + NADH + H(+)</text>
        <dbReference type="Rhea" id="RHEA:10736"/>
        <dbReference type="ChEBI" id="CHEBI:15378"/>
        <dbReference type="ChEBI" id="CHEBI:15734"/>
        <dbReference type="ChEBI" id="CHEBI:17478"/>
        <dbReference type="ChEBI" id="CHEBI:57540"/>
        <dbReference type="ChEBI" id="CHEBI:57945"/>
        <dbReference type="EC" id="1.1.1.1"/>
    </reaction>
</comment>
<dbReference type="GO" id="GO:0005829">
    <property type="term" value="C:cytosol"/>
    <property type="evidence" value="ECO:0007669"/>
    <property type="project" value="TreeGrafter"/>
</dbReference>
<comment type="cofactor">
    <cofactor evidence="1">
        <name>Zn(2+)</name>
        <dbReference type="ChEBI" id="CHEBI:29105"/>
    </cofactor>
</comment>
<dbReference type="GO" id="GO:0004022">
    <property type="term" value="F:alcohol dehydrogenase (NAD+) activity"/>
    <property type="evidence" value="ECO:0007669"/>
    <property type="project" value="UniProtKB-EC"/>
</dbReference>
<dbReference type="Proteomes" id="UP000541444">
    <property type="component" value="Unassembled WGS sequence"/>
</dbReference>
<dbReference type="AlphaFoldDB" id="A0A7J7MZL2"/>
<dbReference type="OrthoDB" id="1923613at2759"/>
<reference evidence="13 14" key="1">
    <citation type="journal article" date="2020" name="IScience">
        <title>Genome Sequencing of the Endangered Kingdonia uniflora (Circaeasteraceae, Ranunculales) Reveals Potential Mechanisms of Evolutionary Specialization.</title>
        <authorList>
            <person name="Sun Y."/>
            <person name="Deng T."/>
            <person name="Zhang A."/>
            <person name="Moore M.J."/>
            <person name="Landis J.B."/>
            <person name="Lin N."/>
            <person name="Zhang H."/>
            <person name="Zhang X."/>
            <person name="Huang J."/>
            <person name="Zhang X."/>
            <person name="Sun H."/>
            <person name="Wang H."/>
        </authorList>
    </citation>
    <scope>NUCLEOTIDE SEQUENCE [LARGE SCALE GENOMIC DNA]</scope>
    <source>
        <strain evidence="13">TB1705</strain>
        <tissue evidence="13">Leaf</tissue>
    </source>
</reference>
<comment type="subunit">
    <text evidence="4">Homodimer.</text>
</comment>
<evidence type="ECO:0000256" key="10">
    <source>
        <dbReference type="ARBA" id="ARBA00023027"/>
    </source>
</evidence>
<keyword evidence="9" id="KW-0560">Oxidoreductase</keyword>
<dbReference type="InterPro" id="IPR011032">
    <property type="entry name" value="GroES-like_sf"/>
</dbReference>
<organism evidence="13 14">
    <name type="scientific">Kingdonia uniflora</name>
    <dbReference type="NCBI Taxonomy" id="39325"/>
    <lineage>
        <taxon>Eukaryota</taxon>
        <taxon>Viridiplantae</taxon>
        <taxon>Streptophyta</taxon>
        <taxon>Embryophyta</taxon>
        <taxon>Tracheophyta</taxon>
        <taxon>Spermatophyta</taxon>
        <taxon>Magnoliopsida</taxon>
        <taxon>Ranunculales</taxon>
        <taxon>Circaeasteraceae</taxon>
        <taxon>Kingdonia</taxon>
    </lineage>
</organism>
<evidence type="ECO:0000256" key="4">
    <source>
        <dbReference type="ARBA" id="ARBA00011738"/>
    </source>
</evidence>
<evidence type="ECO:0000256" key="8">
    <source>
        <dbReference type="ARBA" id="ARBA00022833"/>
    </source>
</evidence>
<comment type="subcellular location">
    <subcellularLocation>
        <location evidence="2">Cytoplasm</location>
    </subcellularLocation>
</comment>
<protein>
    <recommendedName>
        <fullName evidence="5">alcohol dehydrogenase</fullName>
        <ecNumber evidence="5">1.1.1.1</ecNumber>
    </recommendedName>
</protein>
<evidence type="ECO:0000256" key="1">
    <source>
        <dbReference type="ARBA" id="ARBA00001947"/>
    </source>
</evidence>
<evidence type="ECO:0000256" key="5">
    <source>
        <dbReference type="ARBA" id="ARBA00013190"/>
    </source>
</evidence>
<evidence type="ECO:0000256" key="9">
    <source>
        <dbReference type="ARBA" id="ARBA00023002"/>
    </source>
</evidence>
<dbReference type="SUPFAM" id="SSF50129">
    <property type="entry name" value="GroES-like"/>
    <property type="match status" value="1"/>
</dbReference>
<dbReference type="Gene3D" id="3.90.180.10">
    <property type="entry name" value="Medium-chain alcohol dehydrogenases, catalytic domain"/>
    <property type="match status" value="1"/>
</dbReference>
<evidence type="ECO:0000256" key="12">
    <source>
        <dbReference type="ARBA" id="ARBA00049243"/>
    </source>
</evidence>
<keyword evidence="8" id="KW-0862">Zinc</keyword>
<dbReference type="GO" id="GO:0008270">
    <property type="term" value="F:zinc ion binding"/>
    <property type="evidence" value="ECO:0007669"/>
    <property type="project" value="TreeGrafter"/>
</dbReference>
<keyword evidence="10" id="KW-0520">NAD</keyword>
<sequence>MCGLLRINTDRCVMLSDGKFRFSIKGKPIHHFVGTSTFSEYTVVHVGYLAKINPATSLNKVYVLSCGISTATVGERVSRASRIIDVDLNANRFEGGEQVTKSFKWKSSLLMHSHSLRSTRRSISCLKEKLFDASLT</sequence>
<evidence type="ECO:0000313" key="14">
    <source>
        <dbReference type="Proteomes" id="UP000541444"/>
    </source>
</evidence>
<dbReference type="GO" id="GO:0046294">
    <property type="term" value="P:formaldehyde catabolic process"/>
    <property type="evidence" value="ECO:0007669"/>
    <property type="project" value="TreeGrafter"/>
</dbReference>
<evidence type="ECO:0000256" key="2">
    <source>
        <dbReference type="ARBA" id="ARBA00004496"/>
    </source>
</evidence>
<gene>
    <name evidence="13" type="ORF">GIB67_019140</name>
</gene>
<evidence type="ECO:0000256" key="11">
    <source>
        <dbReference type="ARBA" id="ARBA00049164"/>
    </source>
</evidence>